<dbReference type="InterPro" id="IPR052528">
    <property type="entry name" value="Sugar_transport-like"/>
</dbReference>
<dbReference type="Pfam" id="PF07690">
    <property type="entry name" value="MFS_1"/>
    <property type="match status" value="1"/>
</dbReference>
<feature type="transmembrane region" description="Helical" evidence="1">
    <location>
        <begin position="20"/>
        <end position="37"/>
    </location>
</feature>
<name>A0A0G0T7T4_9BACT</name>
<feature type="transmembrane region" description="Helical" evidence="1">
    <location>
        <begin position="140"/>
        <end position="160"/>
    </location>
</feature>
<feature type="transmembrane region" description="Helical" evidence="1">
    <location>
        <begin position="100"/>
        <end position="119"/>
    </location>
</feature>
<evidence type="ECO:0000313" key="2">
    <source>
        <dbReference type="EMBL" id="KKR43115.1"/>
    </source>
</evidence>
<dbReference type="EMBL" id="LBYC01000008">
    <property type="protein sequence ID" value="KKR43115.1"/>
    <property type="molecule type" value="Genomic_DNA"/>
</dbReference>
<dbReference type="PANTHER" id="PTHR23526">
    <property type="entry name" value="INTEGRAL MEMBRANE TRANSPORT PROTEIN-RELATED"/>
    <property type="match status" value="1"/>
</dbReference>
<dbReference type="Gene3D" id="1.20.1250.20">
    <property type="entry name" value="MFS general substrate transporter like domains"/>
    <property type="match status" value="2"/>
</dbReference>
<feature type="transmembrane region" description="Helical" evidence="1">
    <location>
        <begin position="43"/>
        <end position="65"/>
    </location>
</feature>
<proteinExistence type="predicted"/>
<feature type="transmembrane region" description="Helical" evidence="1">
    <location>
        <begin position="298"/>
        <end position="319"/>
    </location>
</feature>
<feature type="transmembrane region" description="Helical" evidence="1">
    <location>
        <begin position="214"/>
        <end position="234"/>
    </location>
</feature>
<gene>
    <name evidence="2" type="ORF">UT78_C0008G0047</name>
</gene>
<feature type="transmembrane region" description="Helical" evidence="1">
    <location>
        <begin position="340"/>
        <end position="373"/>
    </location>
</feature>
<dbReference type="SUPFAM" id="SSF103473">
    <property type="entry name" value="MFS general substrate transporter"/>
    <property type="match status" value="2"/>
</dbReference>
<dbReference type="InterPro" id="IPR036259">
    <property type="entry name" value="MFS_trans_sf"/>
</dbReference>
<dbReference type="Proteomes" id="UP000034301">
    <property type="component" value="Unassembled WGS sequence"/>
</dbReference>
<evidence type="ECO:0000313" key="3">
    <source>
        <dbReference type="Proteomes" id="UP000034301"/>
    </source>
</evidence>
<feature type="transmembrane region" description="Helical" evidence="1">
    <location>
        <begin position="270"/>
        <end position="292"/>
    </location>
</feature>
<sequence length="383" mass="43908">MENKDITGNGFNKILKMMSLNGFAMSFVAIFVPVYLFNLGYSFQMVMTWMMIHHATLLLSAFVAVKVSNKIGLVHSLHVRFGLLLTYFLLLLFGLKEINILFYIIPILSGAEAAFYWIPLNILFVRNTKEENMGKSMSKFFVIPKALSMAGPLIGAFIAIHYGFNILFALAMFLLFFTFLPILSLKSEKTNFIFSKEKFKEIWQKNKQYFVPEIIDNLAEDAMALWIIFIFLQLASTLEVGIIGTITSIASLFFTLTIGKLTDKWDKHKLIKIGAFLVSIVWFINFTIGEFFPNQYLFYIATIFATLSLKVFLVPYSSLMYNQARKDDAQFLVLREIPTVLGRLILFSIAILLHNHLSLIFLSVGIMFIYFWFLDTKKLNGVS</sequence>
<organism evidence="2 3">
    <name type="scientific">Candidatus Nomurabacteria bacterium GW2011_GWF2_40_12</name>
    <dbReference type="NCBI Taxonomy" id="1618776"/>
    <lineage>
        <taxon>Bacteria</taxon>
        <taxon>Candidatus Nomuraibacteriota</taxon>
    </lineage>
</organism>
<keyword evidence="1" id="KW-1133">Transmembrane helix</keyword>
<dbReference type="PATRIC" id="fig|1618776.3.peg.474"/>
<comment type="caution">
    <text evidence="2">The sequence shown here is derived from an EMBL/GenBank/DDBJ whole genome shotgun (WGS) entry which is preliminary data.</text>
</comment>
<evidence type="ECO:0000256" key="1">
    <source>
        <dbReference type="SAM" id="Phobius"/>
    </source>
</evidence>
<dbReference type="GO" id="GO:0022857">
    <property type="term" value="F:transmembrane transporter activity"/>
    <property type="evidence" value="ECO:0007669"/>
    <property type="project" value="InterPro"/>
</dbReference>
<keyword evidence="1" id="KW-0472">Membrane</keyword>
<protein>
    <submittedName>
        <fullName evidence="2">Major facilitator superfamily permease</fullName>
    </submittedName>
</protein>
<feature type="transmembrane region" description="Helical" evidence="1">
    <location>
        <begin position="77"/>
        <end position="94"/>
    </location>
</feature>
<dbReference type="InterPro" id="IPR011701">
    <property type="entry name" value="MFS"/>
</dbReference>
<keyword evidence="1" id="KW-0812">Transmembrane</keyword>
<feature type="transmembrane region" description="Helical" evidence="1">
    <location>
        <begin position="166"/>
        <end position="185"/>
    </location>
</feature>
<accession>A0A0G0T7T4</accession>
<feature type="transmembrane region" description="Helical" evidence="1">
    <location>
        <begin position="240"/>
        <end position="258"/>
    </location>
</feature>
<dbReference type="AlphaFoldDB" id="A0A0G0T7T4"/>
<reference evidence="2 3" key="1">
    <citation type="journal article" date="2015" name="Nature">
        <title>rRNA introns, odd ribosomes, and small enigmatic genomes across a large radiation of phyla.</title>
        <authorList>
            <person name="Brown C.T."/>
            <person name="Hug L.A."/>
            <person name="Thomas B.C."/>
            <person name="Sharon I."/>
            <person name="Castelle C.J."/>
            <person name="Singh A."/>
            <person name="Wilkins M.J."/>
            <person name="Williams K.H."/>
            <person name="Banfield J.F."/>
        </authorList>
    </citation>
    <scope>NUCLEOTIDE SEQUENCE [LARGE SCALE GENOMIC DNA]</scope>
</reference>
<dbReference type="PANTHER" id="PTHR23526:SF2">
    <property type="entry name" value="MAJOR FACILITATOR SUPERFAMILY (MFS) PROFILE DOMAIN-CONTAINING PROTEIN"/>
    <property type="match status" value="1"/>
</dbReference>